<evidence type="ECO:0000313" key="3">
    <source>
        <dbReference type="EMBL" id="KAL1890988.1"/>
    </source>
</evidence>
<evidence type="ECO:0000256" key="2">
    <source>
        <dbReference type="SAM" id="MobiDB-lite"/>
    </source>
</evidence>
<dbReference type="CDD" id="cd02440">
    <property type="entry name" value="AdoMet_MTases"/>
    <property type="match status" value="1"/>
</dbReference>
<dbReference type="PANTHER" id="PTHR43591:SF108">
    <property type="entry name" value="S-ADENOSYL-L-METHIONINE-DEPENDENT METHYLTRANSFERASE"/>
    <property type="match status" value="1"/>
</dbReference>
<name>A0ABR3YRR8_9PEZI</name>
<dbReference type="Proteomes" id="UP001583280">
    <property type="component" value="Unassembled WGS sequence"/>
</dbReference>
<evidence type="ECO:0000313" key="4">
    <source>
        <dbReference type="Proteomes" id="UP001583280"/>
    </source>
</evidence>
<dbReference type="EMBL" id="JAWDJO010000166">
    <property type="protein sequence ID" value="KAL1890988.1"/>
    <property type="molecule type" value="Genomic_DNA"/>
</dbReference>
<accession>A0ABR3YRR8</accession>
<evidence type="ECO:0000256" key="1">
    <source>
        <dbReference type="ARBA" id="ARBA00038158"/>
    </source>
</evidence>
<keyword evidence="4" id="KW-1185">Reference proteome</keyword>
<reference evidence="3 4" key="1">
    <citation type="journal article" date="2024" name="IMA Fungus">
        <title>IMA Genome - F19 : A genome assembly and annotation guide to empower mycologists, including annotated draft genome sequences of Ceratocystis pirilliformis, Diaporthe australafricana, Fusarium ophioides, Paecilomyces lecythidis, and Sporothrix stenoceras.</title>
        <authorList>
            <person name="Aylward J."/>
            <person name="Wilson A.M."/>
            <person name="Visagie C.M."/>
            <person name="Spraker J."/>
            <person name="Barnes I."/>
            <person name="Buitendag C."/>
            <person name="Ceriani C."/>
            <person name="Del Mar Angel L."/>
            <person name="du Plessis D."/>
            <person name="Fuchs T."/>
            <person name="Gasser K."/>
            <person name="Kramer D."/>
            <person name="Li W."/>
            <person name="Munsamy K."/>
            <person name="Piso A."/>
            <person name="Price J.L."/>
            <person name="Sonnekus B."/>
            <person name="Thomas C."/>
            <person name="van der Nest A."/>
            <person name="van Dijk A."/>
            <person name="van Heerden A."/>
            <person name="van Vuuren N."/>
            <person name="Yilmaz N."/>
            <person name="Duong T.A."/>
            <person name="van der Merwe N.A."/>
            <person name="Wingfield M.J."/>
            <person name="Wingfield B.D."/>
        </authorList>
    </citation>
    <scope>NUCLEOTIDE SEQUENCE [LARGE SCALE GENOMIC DNA]</scope>
    <source>
        <strain evidence="3 4">CMW 12675</strain>
    </source>
</reference>
<dbReference type="Gene3D" id="3.40.50.150">
    <property type="entry name" value="Vaccinia Virus protein VP39"/>
    <property type="match status" value="1"/>
</dbReference>
<gene>
    <name evidence="3" type="ORF">Cpir12675_005178</name>
</gene>
<proteinExistence type="inferred from homology"/>
<protein>
    <submittedName>
        <fullName evidence="3">Uncharacterized protein</fullName>
    </submittedName>
</protein>
<comment type="similarity">
    <text evidence="1">Belongs to the methyltransferase superfamily. LaeA methyltransferase family.</text>
</comment>
<dbReference type="PANTHER" id="PTHR43591">
    <property type="entry name" value="METHYLTRANSFERASE"/>
    <property type="match status" value="1"/>
</dbReference>
<organism evidence="3 4">
    <name type="scientific">Ceratocystis pirilliformis</name>
    <dbReference type="NCBI Taxonomy" id="259994"/>
    <lineage>
        <taxon>Eukaryota</taxon>
        <taxon>Fungi</taxon>
        <taxon>Dikarya</taxon>
        <taxon>Ascomycota</taxon>
        <taxon>Pezizomycotina</taxon>
        <taxon>Sordariomycetes</taxon>
        <taxon>Hypocreomycetidae</taxon>
        <taxon>Microascales</taxon>
        <taxon>Ceratocystidaceae</taxon>
        <taxon>Ceratocystis</taxon>
    </lineage>
</organism>
<feature type="region of interest" description="Disordered" evidence="2">
    <location>
        <begin position="50"/>
        <end position="77"/>
    </location>
</feature>
<comment type="caution">
    <text evidence="3">The sequence shown here is derived from an EMBL/GenBank/DDBJ whole genome shotgun (WGS) entry which is preliminary data.</text>
</comment>
<dbReference type="Pfam" id="PF13489">
    <property type="entry name" value="Methyltransf_23"/>
    <property type="match status" value="1"/>
</dbReference>
<sequence>MTHSEASTENKAYFNDLAAKYDRQFGKTLDRLVEEIRSWRDFIGVDWVDDDDSSSDDDRKQDNDGAGNIEDNGRSGCRTNRRPVRLLDYACGSGLVSRALAPLTTQCVGIDISEAMVKMYNLRAENQGLAKEEMFAVLGDLIDPEDPLPAHISAPDFFNFDIAAVGLGAHHFVNPELAVTRLVERLKPGGVVMFIDFLEHVPMSSEMAGAHSVMHHGFSEQQVRQFFENGGAGEGFGMVVLGKGISFRGHGAGDNEVQRTVFIARGQKSFKKVRAD</sequence>
<dbReference type="InterPro" id="IPR029063">
    <property type="entry name" value="SAM-dependent_MTases_sf"/>
</dbReference>
<dbReference type="SUPFAM" id="SSF53335">
    <property type="entry name" value="S-adenosyl-L-methionine-dependent methyltransferases"/>
    <property type="match status" value="1"/>
</dbReference>